<organism evidence="1 2">
    <name type="scientific">Holothuria leucospilota</name>
    <name type="common">Black long sea cucumber</name>
    <name type="synonym">Mertensiothuria leucospilota</name>
    <dbReference type="NCBI Taxonomy" id="206669"/>
    <lineage>
        <taxon>Eukaryota</taxon>
        <taxon>Metazoa</taxon>
        <taxon>Echinodermata</taxon>
        <taxon>Eleutherozoa</taxon>
        <taxon>Echinozoa</taxon>
        <taxon>Holothuroidea</taxon>
        <taxon>Aspidochirotacea</taxon>
        <taxon>Aspidochirotida</taxon>
        <taxon>Holothuriidae</taxon>
        <taxon>Holothuria</taxon>
    </lineage>
</organism>
<dbReference type="EMBL" id="JAIZAY010000009">
    <property type="protein sequence ID" value="KAJ8035918.1"/>
    <property type="molecule type" value="Genomic_DNA"/>
</dbReference>
<accession>A0A9Q1C0B0</accession>
<comment type="caution">
    <text evidence="1">The sequence shown here is derived from an EMBL/GenBank/DDBJ whole genome shotgun (WGS) entry which is preliminary data.</text>
</comment>
<gene>
    <name evidence="1" type="ORF">HOLleu_19741</name>
</gene>
<dbReference type="AlphaFoldDB" id="A0A9Q1C0B0"/>
<name>A0A9Q1C0B0_HOLLE</name>
<evidence type="ECO:0000313" key="2">
    <source>
        <dbReference type="Proteomes" id="UP001152320"/>
    </source>
</evidence>
<proteinExistence type="predicted"/>
<dbReference type="Proteomes" id="UP001152320">
    <property type="component" value="Chromosome 9"/>
</dbReference>
<sequence>MLAGNLYNCRWERLVRLVSSEFPALAVFHSFEILIPLGTRLLTSCFLKCYLFS</sequence>
<keyword evidence="2" id="KW-1185">Reference proteome</keyword>
<protein>
    <submittedName>
        <fullName evidence="1">Uncharacterized protein</fullName>
    </submittedName>
</protein>
<reference evidence="1" key="1">
    <citation type="submission" date="2021-10" db="EMBL/GenBank/DDBJ databases">
        <title>Tropical sea cucumber genome reveals ecological adaptation and Cuvierian tubules defense mechanism.</title>
        <authorList>
            <person name="Chen T."/>
        </authorList>
    </citation>
    <scope>NUCLEOTIDE SEQUENCE</scope>
    <source>
        <strain evidence="1">Nanhai2018</strain>
        <tissue evidence="1">Muscle</tissue>
    </source>
</reference>
<evidence type="ECO:0000313" key="1">
    <source>
        <dbReference type="EMBL" id="KAJ8035918.1"/>
    </source>
</evidence>